<protein>
    <submittedName>
        <fullName evidence="4">NAD(P)H dehydrogenase (Quinone)</fullName>
    </submittedName>
</protein>
<proteinExistence type="inferred from homology"/>
<dbReference type="InterPro" id="IPR003680">
    <property type="entry name" value="Flavodoxin_fold"/>
</dbReference>
<gene>
    <name evidence="4" type="ORF">SAMN04488036_103436</name>
</gene>
<comment type="similarity">
    <text evidence="1">Belongs to the NAD(P)H dehydrogenase (quinone) family.</text>
</comment>
<feature type="domain" description="Flavodoxin-like fold" evidence="3">
    <location>
        <begin position="3"/>
        <end position="205"/>
    </location>
</feature>
<keyword evidence="5" id="KW-1185">Reference proteome</keyword>
<dbReference type="OrthoDB" id="9798454at2"/>
<dbReference type="PANTHER" id="PTHR10204:SF34">
    <property type="entry name" value="NAD(P)H DEHYDROGENASE [QUINONE] 1 ISOFORM 1"/>
    <property type="match status" value="1"/>
</dbReference>
<evidence type="ECO:0000256" key="2">
    <source>
        <dbReference type="ARBA" id="ARBA00023002"/>
    </source>
</evidence>
<dbReference type="STRING" id="1280847.SAMN04488036_103436"/>
<dbReference type="RefSeq" id="WP_093323462.1">
    <property type="nucleotide sequence ID" value="NZ_FOSZ01000003.1"/>
</dbReference>
<accession>A0A1I4DYI2</accession>
<reference evidence="5" key="1">
    <citation type="submission" date="2016-10" db="EMBL/GenBank/DDBJ databases">
        <authorList>
            <person name="Varghese N."/>
            <person name="Submissions S."/>
        </authorList>
    </citation>
    <scope>NUCLEOTIDE SEQUENCE [LARGE SCALE GENOMIC DNA]</scope>
    <source>
        <strain evidence="5">DSM 28453</strain>
    </source>
</reference>
<dbReference type="PANTHER" id="PTHR10204">
    <property type="entry name" value="NAD P H OXIDOREDUCTASE-RELATED"/>
    <property type="match status" value="1"/>
</dbReference>
<sequence length="252" mass="27223">MGTVLVVSAHPSAQSFTNAWAEASVAAARAAGDDVLRSDLGAMGFDPVEAPGVYGLPNGEAFDPLKAQQAASEANELPADVAEEVAKVRAADRIILHFPIWWFAPPAALKGWQDRVFAQGALHSEDARFDRGMCLGKEVLFCVSTGARESECGPDGKEGDLRLQLWPLAYTFRYLGMTVLEPVSVHSVHGYHEGEAKQAVEAQLRSVLDAQTELAARWNSLPRMVFNPEGDFDADGRLKADAPSHSPFVRHA</sequence>
<organism evidence="4 5">
    <name type="scientific">Shimia haliotis</name>
    <dbReference type="NCBI Taxonomy" id="1280847"/>
    <lineage>
        <taxon>Bacteria</taxon>
        <taxon>Pseudomonadati</taxon>
        <taxon>Pseudomonadota</taxon>
        <taxon>Alphaproteobacteria</taxon>
        <taxon>Rhodobacterales</taxon>
        <taxon>Roseobacteraceae</taxon>
    </lineage>
</organism>
<dbReference type="SUPFAM" id="SSF52218">
    <property type="entry name" value="Flavoproteins"/>
    <property type="match status" value="1"/>
</dbReference>
<dbReference type="Proteomes" id="UP000198851">
    <property type="component" value="Unassembled WGS sequence"/>
</dbReference>
<evidence type="ECO:0000313" key="5">
    <source>
        <dbReference type="Proteomes" id="UP000198851"/>
    </source>
</evidence>
<dbReference type="GO" id="GO:0005829">
    <property type="term" value="C:cytosol"/>
    <property type="evidence" value="ECO:0007669"/>
    <property type="project" value="TreeGrafter"/>
</dbReference>
<dbReference type="GO" id="GO:0003955">
    <property type="term" value="F:NAD(P)H dehydrogenase (quinone) activity"/>
    <property type="evidence" value="ECO:0007669"/>
    <property type="project" value="TreeGrafter"/>
</dbReference>
<dbReference type="Pfam" id="PF02525">
    <property type="entry name" value="Flavodoxin_2"/>
    <property type="match status" value="1"/>
</dbReference>
<dbReference type="AlphaFoldDB" id="A0A1I4DYI2"/>
<name>A0A1I4DYI2_9RHOB</name>
<keyword evidence="2" id="KW-0560">Oxidoreductase</keyword>
<dbReference type="Gene3D" id="3.40.50.360">
    <property type="match status" value="1"/>
</dbReference>
<dbReference type="InterPro" id="IPR051545">
    <property type="entry name" value="NAD(P)H_dehydrogenase_qn"/>
</dbReference>
<evidence type="ECO:0000256" key="1">
    <source>
        <dbReference type="ARBA" id="ARBA00006252"/>
    </source>
</evidence>
<evidence type="ECO:0000313" key="4">
    <source>
        <dbReference type="EMBL" id="SFK96951.1"/>
    </source>
</evidence>
<dbReference type="EMBL" id="FOSZ01000003">
    <property type="protein sequence ID" value="SFK96951.1"/>
    <property type="molecule type" value="Genomic_DNA"/>
</dbReference>
<dbReference type="InterPro" id="IPR029039">
    <property type="entry name" value="Flavoprotein-like_sf"/>
</dbReference>
<evidence type="ECO:0000259" key="3">
    <source>
        <dbReference type="Pfam" id="PF02525"/>
    </source>
</evidence>